<organism evidence="2 3">
    <name type="scientific">Pseudokineococcus basanitobsidens</name>
    <dbReference type="NCBI Taxonomy" id="1926649"/>
    <lineage>
        <taxon>Bacteria</taxon>
        <taxon>Bacillati</taxon>
        <taxon>Actinomycetota</taxon>
        <taxon>Actinomycetes</taxon>
        <taxon>Kineosporiales</taxon>
        <taxon>Kineosporiaceae</taxon>
        <taxon>Pseudokineococcus</taxon>
    </lineage>
</organism>
<sequence length="200" mass="21633">MPPRGPGGRSHPRRPPLVRPDGAVVDLGGLLVTCRARTAADLVLHLDRPDALAVLDALLRSGTSEELALARALCAGRPGARGVMDLFDLVDARAETPLESRARLRCHEGGVPPDDLQVDVRDEHGVLLARADMVFRRRSSRPGLLLLEADGEEPHSSPDAVYRDRWRTNALVALGHDVVRCTWRDTLSRGAVPAMVCAAL</sequence>
<protein>
    <recommendedName>
        <fullName evidence="4">DUF559 domain-containing protein</fullName>
    </recommendedName>
</protein>
<proteinExistence type="predicted"/>
<accession>A0ABU8RMB7</accession>
<comment type="caution">
    <text evidence="2">The sequence shown here is derived from an EMBL/GenBank/DDBJ whole genome shotgun (WGS) entry which is preliminary data.</text>
</comment>
<dbReference type="RefSeq" id="WP_339575626.1">
    <property type="nucleotide sequence ID" value="NZ_JBBIAA010000018.1"/>
</dbReference>
<feature type="region of interest" description="Disordered" evidence="1">
    <location>
        <begin position="1"/>
        <end position="20"/>
    </location>
</feature>
<name>A0ABU8RMB7_9ACTN</name>
<evidence type="ECO:0000256" key="1">
    <source>
        <dbReference type="SAM" id="MobiDB-lite"/>
    </source>
</evidence>
<dbReference type="Proteomes" id="UP001387100">
    <property type="component" value="Unassembled WGS sequence"/>
</dbReference>
<gene>
    <name evidence="2" type="ORF">WDZ17_13165</name>
</gene>
<evidence type="ECO:0008006" key="4">
    <source>
        <dbReference type="Google" id="ProtNLM"/>
    </source>
</evidence>
<dbReference type="EMBL" id="JBBIAA010000018">
    <property type="protein sequence ID" value="MEJ5946242.1"/>
    <property type="molecule type" value="Genomic_DNA"/>
</dbReference>
<reference evidence="2 3" key="1">
    <citation type="journal article" date="2017" name="Int. J. Syst. Evol. Microbiol.">
        <title>Pseudokineococcus basanitobsidens sp. nov., isolated from volcanic rock.</title>
        <authorList>
            <person name="Lee D.W."/>
            <person name="Park M.Y."/>
            <person name="Kim J.J."/>
            <person name="Kim B.S."/>
        </authorList>
    </citation>
    <scope>NUCLEOTIDE SEQUENCE [LARGE SCALE GENOMIC DNA]</scope>
    <source>
        <strain evidence="2 3">DSM 103726</strain>
    </source>
</reference>
<evidence type="ECO:0000313" key="3">
    <source>
        <dbReference type="Proteomes" id="UP001387100"/>
    </source>
</evidence>
<evidence type="ECO:0000313" key="2">
    <source>
        <dbReference type="EMBL" id="MEJ5946242.1"/>
    </source>
</evidence>
<keyword evidence="3" id="KW-1185">Reference proteome</keyword>